<keyword evidence="6 10" id="KW-0560">Oxidoreductase</keyword>
<comment type="cofactor">
    <cofactor evidence="1 9">
        <name>heme</name>
        <dbReference type="ChEBI" id="CHEBI:30413"/>
    </cofactor>
</comment>
<dbReference type="STRING" id="436010.A0A166G857"/>
<dbReference type="GO" id="GO:0016705">
    <property type="term" value="F:oxidoreductase activity, acting on paired donors, with incorporation or reduction of molecular oxygen"/>
    <property type="evidence" value="ECO:0007669"/>
    <property type="project" value="InterPro"/>
</dbReference>
<evidence type="ECO:0000256" key="6">
    <source>
        <dbReference type="ARBA" id="ARBA00023002"/>
    </source>
</evidence>
<evidence type="ECO:0000313" key="12">
    <source>
        <dbReference type="Proteomes" id="UP000076532"/>
    </source>
</evidence>
<keyword evidence="7 9" id="KW-0408">Iron</keyword>
<evidence type="ECO:0000256" key="5">
    <source>
        <dbReference type="ARBA" id="ARBA00022723"/>
    </source>
</evidence>
<evidence type="ECO:0000256" key="2">
    <source>
        <dbReference type="ARBA" id="ARBA00005179"/>
    </source>
</evidence>
<dbReference type="AlphaFoldDB" id="A0A166G857"/>
<dbReference type="InterPro" id="IPR017972">
    <property type="entry name" value="Cyt_P450_CS"/>
</dbReference>
<dbReference type="SUPFAM" id="SSF48264">
    <property type="entry name" value="Cytochrome P450"/>
    <property type="match status" value="1"/>
</dbReference>
<dbReference type="PRINTS" id="PR00385">
    <property type="entry name" value="P450"/>
</dbReference>
<accession>A0A166G857</accession>
<proteinExistence type="inferred from homology"/>
<reference evidence="11 12" key="1">
    <citation type="journal article" date="2016" name="Mol. Biol. Evol.">
        <title>Comparative Genomics of Early-Diverging Mushroom-Forming Fungi Provides Insights into the Origins of Lignocellulose Decay Capabilities.</title>
        <authorList>
            <person name="Nagy L.G."/>
            <person name="Riley R."/>
            <person name="Tritt A."/>
            <person name="Adam C."/>
            <person name="Daum C."/>
            <person name="Floudas D."/>
            <person name="Sun H."/>
            <person name="Yadav J.S."/>
            <person name="Pangilinan J."/>
            <person name="Larsson K.H."/>
            <person name="Matsuura K."/>
            <person name="Barry K."/>
            <person name="Labutti K."/>
            <person name="Kuo R."/>
            <person name="Ohm R.A."/>
            <person name="Bhattacharya S.S."/>
            <person name="Shirouzu T."/>
            <person name="Yoshinaga Y."/>
            <person name="Martin F.M."/>
            <person name="Grigoriev I.V."/>
            <person name="Hibbett D.S."/>
        </authorList>
    </citation>
    <scope>NUCLEOTIDE SEQUENCE [LARGE SCALE GENOMIC DNA]</scope>
    <source>
        <strain evidence="11 12">CBS 109695</strain>
    </source>
</reference>
<dbReference type="GO" id="GO:0005506">
    <property type="term" value="F:iron ion binding"/>
    <property type="evidence" value="ECO:0007669"/>
    <property type="project" value="InterPro"/>
</dbReference>
<dbReference type="InterPro" id="IPR050364">
    <property type="entry name" value="Cytochrome_P450_fung"/>
</dbReference>
<feature type="binding site" description="axial binding residue" evidence="9">
    <location>
        <position position="415"/>
    </location>
    <ligand>
        <name>heme</name>
        <dbReference type="ChEBI" id="CHEBI:30413"/>
    </ligand>
    <ligandPart>
        <name>Fe</name>
        <dbReference type="ChEBI" id="CHEBI:18248"/>
    </ligandPart>
</feature>
<evidence type="ECO:0000313" key="11">
    <source>
        <dbReference type="EMBL" id="KZP17564.1"/>
    </source>
</evidence>
<dbReference type="Proteomes" id="UP000076532">
    <property type="component" value="Unassembled WGS sequence"/>
</dbReference>
<dbReference type="PROSITE" id="PS00086">
    <property type="entry name" value="CYTOCHROME_P450"/>
    <property type="match status" value="1"/>
</dbReference>
<dbReference type="InterPro" id="IPR036396">
    <property type="entry name" value="Cyt_P450_sf"/>
</dbReference>
<dbReference type="PANTHER" id="PTHR46300">
    <property type="entry name" value="P450, PUTATIVE (EUROFUNG)-RELATED-RELATED"/>
    <property type="match status" value="1"/>
</dbReference>
<name>A0A166G857_9AGAM</name>
<organism evidence="11 12">
    <name type="scientific">Athelia psychrophila</name>
    <dbReference type="NCBI Taxonomy" id="1759441"/>
    <lineage>
        <taxon>Eukaryota</taxon>
        <taxon>Fungi</taxon>
        <taxon>Dikarya</taxon>
        <taxon>Basidiomycota</taxon>
        <taxon>Agaricomycotina</taxon>
        <taxon>Agaricomycetes</taxon>
        <taxon>Agaricomycetidae</taxon>
        <taxon>Atheliales</taxon>
        <taxon>Atheliaceae</taxon>
        <taxon>Athelia</taxon>
    </lineage>
</organism>
<dbReference type="PRINTS" id="PR00463">
    <property type="entry name" value="EP450I"/>
</dbReference>
<sequence length="486" mass="54185">MRGSKLPPGPPGLPLLGNILDFPKTEEWLAYKAMSREYESNIIQLHILGMSVIVLQDLKSVRDLMETRSSLYSDRPYSVMLCELLGWGNSVAFISNGDFWRASRKAMHQEFKPLAVEAYHSGQIKSAQDLLRRLVESPEHWLEHLKQQIGGLTLDTVYGIDMAPVNDPYIDSVEKALDGVTVAAVPGAFLVDVVPWLKYMPAWVPGAEFQRKAKLWKEYQRASTHDTYDACKKALAEGSTKSSYCSRHLDRLDNSRDNSAQELVIRETAIASYGAGVETTVSALGTFFLAMVMHPEVQAKAQDEIDTIIGPGRLPVFGDEDSLPYLSAVVKECLRWQTALPNGIPHRLTADDHYNGYFLSAGSIVISNIWAILHDENTYPDPFSFKPERFMKDGKLDPTVQDPAMTAFGYGRRVCPGRHMAIETVWITLASILATLNIEKAVDADGRQITPSGRYVSSLTSQVEPFKCAITPRSERVKDMILSLTK</sequence>
<evidence type="ECO:0000256" key="3">
    <source>
        <dbReference type="ARBA" id="ARBA00010617"/>
    </source>
</evidence>
<comment type="similarity">
    <text evidence="3 10">Belongs to the cytochrome P450 family.</text>
</comment>
<gene>
    <name evidence="11" type="ORF">FIBSPDRAFT_792955</name>
</gene>
<protein>
    <submittedName>
        <fullName evidence="11">Cytochrome P450</fullName>
    </submittedName>
</protein>
<keyword evidence="4 9" id="KW-0349">Heme</keyword>
<evidence type="ECO:0000256" key="4">
    <source>
        <dbReference type="ARBA" id="ARBA00022617"/>
    </source>
</evidence>
<keyword evidence="5 9" id="KW-0479">Metal-binding</keyword>
<dbReference type="OrthoDB" id="2789670at2759"/>
<dbReference type="CDD" id="cd11065">
    <property type="entry name" value="CYP64-like"/>
    <property type="match status" value="1"/>
</dbReference>
<dbReference type="EMBL" id="KV417581">
    <property type="protein sequence ID" value="KZP17564.1"/>
    <property type="molecule type" value="Genomic_DNA"/>
</dbReference>
<comment type="pathway">
    <text evidence="2">Secondary metabolite biosynthesis.</text>
</comment>
<dbReference type="PANTHER" id="PTHR46300:SF7">
    <property type="entry name" value="P450, PUTATIVE (EUROFUNG)-RELATED"/>
    <property type="match status" value="1"/>
</dbReference>
<dbReference type="GO" id="GO:0004497">
    <property type="term" value="F:monooxygenase activity"/>
    <property type="evidence" value="ECO:0007669"/>
    <property type="project" value="UniProtKB-KW"/>
</dbReference>
<dbReference type="InterPro" id="IPR002401">
    <property type="entry name" value="Cyt_P450_E_grp-I"/>
</dbReference>
<keyword evidence="8 10" id="KW-0503">Monooxygenase</keyword>
<evidence type="ECO:0000256" key="1">
    <source>
        <dbReference type="ARBA" id="ARBA00001971"/>
    </source>
</evidence>
<dbReference type="Pfam" id="PF00067">
    <property type="entry name" value="p450"/>
    <property type="match status" value="1"/>
</dbReference>
<dbReference type="Gene3D" id="1.10.630.10">
    <property type="entry name" value="Cytochrome P450"/>
    <property type="match status" value="1"/>
</dbReference>
<evidence type="ECO:0000256" key="9">
    <source>
        <dbReference type="PIRSR" id="PIRSR602401-1"/>
    </source>
</evidence>
<evidence type="ECO:0000256" key="8">
    <source>
        <dbReference type="ARBA" id="ARBA00023033"/>
    </source>
</evidence>
<dbReference type="GO" id="GO:0020037">
    <property type="term" value="F:heme binding"/>
    <property type="evidence" value="ECO:0007669"/>
    <property type="project" value="InterPro"/>
</dbReference>
<evidence type="ECO:0000256" key="10">
    <source>
        <dbReference type="RuleBase" id="RU000461"/>
    </source>
</evidence>
<evidence type="ECO:0000256" key="7">
    <source>
        <dbReference type="ARBA" id="ARBA00023004"/>
    </source>
</evidence>
<keyword evidence="12" id="KW-1185">Reference proteome</keyword>
<dbReference type="InterPro" id="IPR001128">
    <property type="entry name" value="Cyt_P450"/>
</dbReference>